<dbReference type="GO" id="GO:0005829">
    <property type="term" value="C:cytosol"/>
    <property type="evidence" value="ECO:0007669"/>
    <property type="project" value="TreeGrafter"/>
</dbReference>
<accession>A0A2K8N8Q2</accession>
<dbReference type="FunFam" id="3.30.300.70:FF:000001">
    <property type="entry name" value="Ribosome maturation factor RimP"/>
    <property type="match status" value="1"/>
</dbReference>
<dbReference type="HAMAP" id="MF_01077">
    <property type="entry name" value="RimP"/>
    <property type="match status" value="1"/>
</dbReference>
<dbReference type="InterPro" id="IPR036847">
    <property type="entry name" value="RimP_C_sf"/>
</dbReference>
<dbReference type="InterPro" id="IPR003728">
    <property type="entry name" value="Ribosome_maturation_RimP"/>
</dbReference>
<comment type="function">
    <text evidence="3">Required for maturation of 30S ribosomal subunits.</text>
</comment>
<evidence type="ECO:0000259" key="5">
    <source>
        <dbReference type="Pfam" id="PF17384"/>
    </source>
</evidence>
<organism evidence="6 7">
    <name type="scientific">Kyrpidia spormannii</name>
    <dbReference type="NCBI Taxonomy" id="2055160"/>
    <lineage>
        <taxon>Bacteria</taxon>
        <taxon>Bacillati</taxon>
        <taxon>Bacillota</taxon>
        <taxon>Bacilli</taxon>
        <taxon>Bacillales</taxon>
        <taxon>Alicyclobacillaceae</taxon>
        <taxon>Kyrpidia</taxon>
    </lineage>
</organism>
<sequence>MAKKRIAAVVEEIARPIVEGEGLELVDVEYVKEGANWFLRVFVDRPEGGVDIDDCSRVSERLSDRLDEIDPIPGSYFLEVSSPGIERPLKNMPAFRRALGQTVAVTTYEPVQGRKSFQGLLTEVDDEGITVADGDVVWTIPYRAVASARTVFVP</sequence>
<dbReference type="PANTHER" id="PTHR33867:SF1">
    <property type="entry name" value="RIBOSOME MATURATION FACTOR RIMP"/>
    <property type="match status" value="1"/>
</dbReference>
<dbReference type="GO" id="GO:0006412">
    <property type="term" value="P:translation"/>
    <property type="evidence" value="ECO:0007669"/>
    <property type="project" value="TreeGrafter"/>
</dbReference>
<dbReference type="SUPFAM" id="SSF74942">
    <property type="entry name" value="YhbC-like, C-terminal domain"/>
    <property type="match status" value="1"/>
</dbReference>
<dbReference type="OrthoDB" id="9805006at2"/>
<evidence type="ECO:0000256" key="2">
    <source>
        <dbReference type="ARBA" id="ARBA00022517"/>
    </source>
</evidence>
<name>A0A2K8N8Q2_9BACL</name>
<keyword evidence="1 3" id="KW-0963">Cytoplasm</keyword>
<proteinExistence type="inferred from homology"/>
<protein>
    <recommendedName>
        <fullName evidence="3">Ribosome maturation factor RimP</fullName>
    </recommendedName>
</protein>
<dbReference type="GO" id="GO:0000028">
    <property type="term" value="P:ribosomal small subunit assembly"/>
    <property type="evidence" value="ECO:0007669"/>
    <property type="project" value="TreeGrafter"/>
</dbReference>
<dbReference type="AlphaFoldDB" id="A0A2K8N8Q2"/>
<evidence type="ECO:0000259" key="4">
    <source>
        <dbReference type="Pfam" id="PF02576"/>
    </source>
</evidence>
<keyword evidence="2 3" id="KW-0690">Ribosome biogenesis</keyword>
<dbReference type="Gene3D" id="3.30.300.70">
    <property type="entry name" value="RimP-like superfamily, N-terminal"/>
    <property type="match status" value="1"/>
</dbReference>
<comment type="similarity">
    <text evidence="3">Belongs to the RimP family.</text>
</comment>
<gene>
    <name evidence="3" type="primary">rimP</name>
    <name evidence="6" type="ORF">CVV65_08700</name>
</gene>
<dbReference type="InterPro" id="IPR028989">
    <property type="entry name" value="RimP_N"/>
</dbReference>
<dbReference type="CDD" id="cd01734">
    <property type="entry name" value="YlxS_C"/>
    <property type="match status" value="1"/>
</dbReference>
<dbReference type="SUPFAM" id="SSF75420">
    <property type="entry name" value="YhbC-like, N-terminal domain"/>
    <property type="match status" value="1"/>
</dbReference>
<dbReference type="Proteomes" id="UP000231932">
    <property type="component" value="Chromosome"/>
</dbReference>
<reference evidence="7" key="1">
    <citation type="submission" date="2017-11" db="EMBL/GenBank/DDBJ databases">
        <title>Complete Genome Sequence of Kyrpidia sp. Strain EA-1, a thermophilic, hydrogen-oxidizing Bacterium, isolated from the Azores.</title>
        <authorList>
            <person name="Reiner J.E."/>
            <person name="Lapp C.J."/>
            <person name="Bunk B."/>
            <person name="Gescher J."/>
        </authorList>
    </citation>
    <scope>NUCLEOTIDE SEQUENCE [LARGE SCALE GENOMIC DNA]</scope>
    <source>
        <strain evidence="7">EA-1</strain>
    </source>
</reference>
<evidence type="ECO:0000313" key="6">
    <source>
        <dbReference type="EMBL" id="ATY84990.1"/>
    </source>
</evidence>
<feature type="domain" description="Ribosome maturation factor RimP N-terminal" evidence="4">
    <location>
        <begin position="13"/>
        <end position="86"/>
    </location>
</feature>
<dbReference type="NCBIfam" id="NF000928">
    <property type="entry name" value="PRK00092.1-2"/>
    <property type="match status" value="1"/>
</dbReference>
<keyword evidence="7" id="KW-1185">Reference proteome</keyword>
<evidence type="ECO:0000256" key="3">
    <source>
        <dbReference type="HAMAP-Rule" id="MF_01077"/>
    </source>
</evidence>
<dbReference type="EMBL" id="CP024955">
    <property type="protein sequence ID" value="ATY84990.1"/>
    <property type="molecule type" value="Genomic_DNA"/>
</dbReference>
<dbReference type="KEGG" id="kyr:CVV65_08700"/>
<comment type="subcellular location">
    <subcellularLocation>
        <location evidence="3">Cytoplasm</location>
    </subcellularLocation>
</comment>
<dbReference type="InterPro" id="IPR028998">
    <property type="entry name" value="RimP_C"/>
</dbReference>
<dbReference type="Gene3D" id="2.30.30.180">
    <property type="entry name" value="Ribosome maturation factor RimP, C-terminal domain"/>
    <property type="match status" value="1"/>
</dbReference>
<evidence type="ECO:0000313" key="7">
    <source>
        <dbReference type="Proteomes" id="UP000231932"/>
    </source>
</evidence>
<dbReference type="InterPro" id="IPR035956">
    <property type="entry name" value="RimP_N_sf"/>
</dbReference>
<dbReference type="Pfam" id="PF02576">
    <property type="entry name" value="RimP_N"/>
    <property type="match status" value="1"/>
</dbReference>
<dbReference type="RefSeq" id="WP_100667789.1">
    <property type="nucleotide sequence ID" value="NZ_CP024955.1"/>
</dbReference>
<dbReference type="Pfam" id="PF17384">
    <property type="entry name" value="DUF150_C"/>
    <property type="match status" value="1"/>
</dbReference>
<dbReference type="PANTHER" id="PTHR33867">
    <property type="entry name" value="RIBOSOME MATURATION FACTOR RIMP"/>
    <property type="match status" value="1"/>
</dbReference>
<evidence type="ECO:0000256" key="1">
    <source>
        <dbReference type="ARBA" id="ARBA00022490"/>
    </source>
</evidence>
<feature type="domain" description="Ribosome maturation factor RimP C-terminal" evidence="5">
    <location>
        <begin position="90"/>
        <end position="152"/>
    </location>
</feature>